<accession>A9NV54</accession>
<dbReference type="SMART" id="SM00369">
    <property type="entry name" value="LRR_TYP"/>
    <property type="match status" value="5"/>
</dbReference>
<reference evidence="7" key="1">
    <citation type="journal article" date="2008" name="BMC Genomics">
        <title>A conifer genomics resource of 200,000 spruce (Picea spp.) ESTs and 6,464 high-quality, sequence-finished full-length cDNAs for Sitka spruce (Picea sitchensis).</title>
        <authorList>
            <person name="Ralph S.G."/>
            <person name="Chun H.J."/>
            <person name="Kolosova N."/>
            <person name="Cooper D."/>
            <person name="Oddy C."/>
            <person name="Ritland C.E."/>
            <person name="Kirkpatrick R."/>
            <person name="Moore R."/>
            <person name="Barber S."/>
            <person name="Holt R.A."/>
            <person name="Jones S.J."/>
            <person name="Marra M.A."/>
            <person name="Douglas C.J."/>
            <person name="Ritland K."/>
            <person name="Bohlmann J."/>
        </authorList>
    </citation>
    <scope>NUCLEOTIDE SEQUENCE</scope>
    <source>
        <tissue evidence="7">Bark</tissue>
    </source>
</reference>
<evidence type="ECO:0000256" key="3">
    <source>
        <dbReference type="ARBA" id="ARBA00022729"/>
    </source>
</evidence>
<dbReference type="Pfam" id="PF23598">
    <property type="entry name" value="LRR_14"/>
    <property type="match status" value="1"/>
</dbReference>
<comment type="subcellular location">
    <subcellularLocation>
        <location evidence="1">Membrane</location>
    </subcellularLocation>
</comment>
<feature type="domain" description="Disease resistance R13L4/SHOC-2-like LRR" evidence="6">
    <location>
        <begin position="107"/>
        <end position="339"/>
    </location>
</feature>
<dbReference type="PANTHER" id="PTHR48009:SF7">
    <property type="entry name" value="LEUCINE-RICH REPEAT (LRR) FAMILY PROTEIN"/>
    <property type="match status" value="1"/>
</dbReference>
<evidence type="ECO:0000256" key="1">
    <source>
        <dbReference type="ARBA" id="ARBA00004370"/>
    </source>
</evidence>
<keyword evidence="5" id="KW-0472">Membrane</keyword>
<dbReference type="SUPFAM" id="SSF52058">
    <property type="entry name" value="L domain-like"/>
    <property type="match status" value="1"/>
</dbReference>
<keyword evidence="3" id="KW-0732">Signal</keyword>
<evidence type="ECO:0000256" key="5">
    <source>
        <dbReference type="ARBA" id="ARBA00023136"/>
    </source>
</evidence>
<organism evidence="7">
    <name type="scientific">Picea sitchensis</name>
    <name type="common">Sitka spruce</name>
    <name type="synonym">Pinus sitchensis</name>
    <dbReference type="NCBI Taxonomy" id="3332"/>
    <lineage>
        <taxon>Eukaryota</taxon>
        <taxon>Viridiplantae</taxon>
        <taxon>Streptophyta</taxon>
        <taxon>Embryophyta</taxon>
        <taxon>Tracheophyta</taxon>
        <taxon>Spermatophyta</taxon>
        <taxon>Pinopsida</taxon>
        <taxon>Pinidae</taxon>
        <taxon>Conifers I</taxon>
        <taxon>Pinales</taxon>
        <taxon>Pinaceae</taxon>
        <taxon>Picea</taxon>
    </lineage>
</organism>
<dbReference type="AlphaFoldDB" id="A9NV54"/>
<name>A9NV54_PICSI</name>
<protein>
    <recommendedName>
        <fullName evidence="6">Disease resistance R13L4/SHOC-2-like LRR domain-containing protein</fullName>
    </recommendedName>
</protein>
<keyword evidence="2" id="KW-0433">Leucine-rich repeat</keyword>
<dbReference type="FunFam" id="3.80.10.10:FF:000400">
    <property type="entry name" value="Nuclear pore complex protein NUP107"/>
    <property type="match status" value="1"/>
</dbReference>
<dbReference type="PRINTS" id="PR00019">
    <property type="entry name" value="LEURICHRPT"/>
</dbReference>
<dbReference type="PANTHER" id="PTHR48009">
    <property type="entry name" value="LEUCINE-RICH REPEAT (LRR) FAMILY PROTEIN"/>
    <property type="match status" value="1"/>
</dbReference>
<dbReference type="EMBL" id="EF085208">
    <property type="protein sequence ID" value="ABK24515.1"/>
    <property type="molecule type" value="mRNA"/>
</dbReference>
<evidence type="ECO:0000256" key="4">
    <source>
        <dbReference type="ARBA" id="ARBA00022737"/>
    </source>
</evidence>
<dbReference type="InterPro" id="IPR032675">
    <property type="entry name" value="LRR_dom_sf"/>
</dbReference>
<evidence type="ECO:0000256" key="2">
    <source>
        <dbReference type="ARBA" id="ARBA00022614"/>
    </source>
</evidence>
<proteinExistence type="evidence at transcript level"/>
<evidence type="ECO:0000259" key="6">
    <source>
        <dbReference type="Pfam" id="PF23598"/>
    </source>
</evidence>
<keyword evidence="4" id="KW-0677">Repeat</keyword>
<dbReference type="GO" id="GO:0016020">
    <property type="term" value="C:membrane"/>
    <property type="evidence" value="ECO:0007669"/>
    <property type="project" value="UniProtKB-SubCell"/>
</dbReference>
<dbReference type="InterPro" id="IPR053213">
    <property type="entry name" value="RLP29"/>
</dbReference>
<sequence length="428" mass="45874">MLQNSKMGRAMATAGSCALILVIVLLQLLNSAQLGVARTVAGDVEALKAIKDSVDANSIKAGSCLGSWNFSVDPCDYAFGELFTCGLRCDGERVTEVTLDDSGYNGTLPPAIAQLSALQILDLTNNAFHGPIPHTIGNLTDLVRLLVSHNSFSGNIPASLSSLSNLQQLSLDDNSLEGPIPATFNNLTSLVRLELNGNNLSDRFPMLSALGKLNFLDVSDNQLSGPILAVVPPSLVQLSLRNNGLSGELRLNLAGMSMLQVLDLSHNKLSGPLPSGLFDHPALEQLTLSYNRFTSLQVPGSYGTDSQLIAVDLSYNRIHGPLPVFMATMPSLSALSLQYNYFTGIIPLQYAKRVSASLAGKEPLVRLFLAGNFLFGEIPTPFMNLSTQEVNVSFGDNCLLDCPKSLFFCQGGDQKAASTCRAFTRLRF</sequence>
<dbReference type="Gene3D" id="3.80.10.10">
    <property type="entry name" value="Ribonuclease Inhibitor"/>
    <property type="match status" value="3"/>
</dbReference>
<dbReference type="InterPro" id="IPR055414">
    <property type="entry name" value="LRR_R13L4/SHOC2-like"/>
</dbReference>
<evidence type="ECO:0000313" key="7">
    <source>
        <dbReference type="EMBL" id="ABK24515.1"/>
    </source>
</evidence>
<dbReference type="InterPro" id="IPR003591">
    <property type="entry name" value="Leu-rich_rpt_typical-subtyp"/>
</dbReference>